<dbReference type="Pfam" id="PF01966">
    <property type="entry name" value="HD"/>
    <property type="match status" value="1"/>
</dbReference>
<dbReference type="GO" id="GO:0008832">
    <property type="term" value="F:dGTPase activity"/>
    <property type="evidence" value="ECO:0007669"/>
    <property type="project" value="TreeGrafter"/>
</dbReference>
<dbReference type="Pfam" id="PF19276">
    <property type="entry name" value="HD_assoc_2"/>
    <property type="match status" value="1"/>
</dbReference>
<dbReference type="PROSITE" id="PS51831">
    <property type="entry name" value="HD"/>
    <property type="match status" value="1"/>
</dbReference>
<dbReference type="CDD" id="cd00077">
    <property type="entry name" value="HDc"/>
    <property type="match status" value="1"/>
</dbReference>
<feature type="domain" description="HD" evidence="1">
    <location>
        <begin position="57"/>
        <end position="181"/>
    </location>
</feature>
<evidence type="ECO:0000313" key="3">
    <source>
        <dbReference type="Proteomes" id="UP000215559"/>
    </source>
</evidence>
<name>A0A235BQP5_UNCW3</name>
<dbReference type="AlphaFoldDB" id="A0A235BQP5"/>
<dbReference type="SUPFAM" id="SSF109604">
    <property type="entry name" value="HD-domain/PDEase-like"/>
    <property type="match status" value="1"/>
</dbReference>
<dbReference type="PANTHER" id="PTHR11373:SF4">
    <property type="entry name" value="DEOXYNUCLEOSIDE TRIPHOSPHATE TRIPHOSPHOHYDROLASE SAMHD1"/>
    <property type="match status" value="1"/>
</dbReference>
<dbReference type="InterPro" id="IPR006674">
    <property type="entry name" value="HD_domain"/>
</dbReference>
<dbReference type="InterPro" id="IPR045509">
    <property type="entry name" value="HD_assoc_2"/>
</dbReference>
<evidence type="ECO:0000259" key="1">
    <source>
        <dbReference type="PROSITE" id="PS51831"/>
    </source>
</evidence>
<dbReference type="GO" id="GO:0006203">
    <property type="term" value="P:dGTP catabolic process"/>
    <property type="evidence" value="ECO:0007669"/>
    <property type="project" value="TreeGrafter"/>
</dbReference>
<evidence type="ECO:0000313" key="2">
    <source>
        <dbReference type="EMBL" id="OYD14339.1"/>
    </source>
</evidence>
<dbReference type="Gene3D" id="1.10.3210.10">
    <property type="entry name" value="Hypothetical protein af1432"/>
    <property type="match status" value="1"/>
</dbReference>
<dbReference type="SMART" id="SM00471">
    <property type="entry name" value="HDc"/>
    <property type="match status" value="1"/>
</dbReference>
<proteinExistence type="predicted"/>
<dbReference type="PANTHER" id="PTHR11373">
    <property type="entry name" value="DEOXYNUCLEOSIDE TRIPHOSPHATE TRIPHOSPHOHYDROLASE"/>
    <property type="match status" value="1"/>
</dbReference>
<protein>
    <recommendedName>
        <fullName evidence="1">HD domain-containing protein</fullName>
    </recommendedName>
</protein>
<comment type="caution">
    <text evidence="2">The sequence shown here is derived from an EMBL/GenBank/DDBJ whole genome shotgun (WGS) entry which is preliminary data.</text>
</comment>
<gene>
    <name evidence="2" type="ORF">CH330_08875</name>
</gene>
<sequence>MSFSDQVRDPVHGFILWGKDVARGIVDIVDTPTFQRLRRIRQLAFAHYVYPGATHTRFEHSLGVFHIAGRLADKMKLSRSNRNLVLQAALLHDIGHGPFSHVSENVLEKFYDERKVQLEEKEKIHEMVTWDIIRHDENLARCISSSQKRNDIIKLLSEGYGDQILKDIVSGPLDADKMDYLLRDSLYCGVRYGIYDLDQLISSLVPGDDPSGGKTLMIEPDGLHVVEQFVLAKYYITTQVYFHKVRRVTDAMLTRAVCEGIETDNIDELRQLYTYDGSPEFAHRYLEWDDERLLREYTSERYNGKVIYDIFNRLRYRRLYKLIYSKSVNEFRGEVYYQQLSIMKPDDPRLKKLESVIADSLDKKNYEVIVSLQDVKNVKEAAGSEGPVMVRLKAPEEARPFEQESSLFRSINEKLLERCLDCYLAIEDKNDRRKQEKRVEKVIKEELPVVLGKGGMNDAEHE</sequence>
<organism evidence="2 3">
    <name type="scientific">candidate division WOR-3 bacterium JGI_Cruoil_03_51_56</name>
    <dbReference type="NCBI Taxonomy" id="1973747"/>
    <lineage>
        <taxon>Bacteria</taxon>
        <taxon>Bacteria division WOR-3</taxon>
    </lineage>
</organism>
<accession>A0A235BQP5</accession>
<dbReference type="EMBL" id="NOZP01000165">
    <property type="protein sequence ID" value="OYD14339.1"/>
    <property type="molecule type" value="Genomic_DNA"/>
</dbReference>
<reference evidence="2 3" key="1">
    <citation type="submission" date="2017-07" db="EMBL/GenBank/DDBJ databases">
        <title>Recovery of genomes from metagenomes via a dereplication, aggregation, and scoring strategy.</title>
        <authorList>
            <person name="Sieber C.M."/>
            <person name="Probst A.J."/>
            <person name="Sharrar A."/>
            <person name="Thomas B.C."/>
            <person name="Hess M."/>
            <person name="Tringe S.G."/>
            <person name="Banfield J.F."/>
        </authorList>
    </citation>
    <scope>NUCLEOTIDE SEQUENCE [LARGE SCALE GENOMIC DNA]</scope>
    <source>
        <strain evidence="2">JGI_Cruoil_03_51_56</strain>
    </source>
</reference>
<dbReference type="Proteomes" id="UP000215559">
    <property type="component" value="Unassembled WGS sequence"/>
</dbReference>
<dbReference type="InterPro" id="IPR050135">
    <property type="entry name" value="dGTPase-like"/>
</dbReference>
<dbReference type="InterPro" id="IPR003607">
    <property type="entry name" value="HD/PDEase_dom"/>
</dbReference>